<evidence type="ECO:0000256" key="1">
    <source>
        <dbReference type="SAM" id="MobiDB-lite"/>
    </source>
</evidence>
<gene>
    <name evidence="2" type="primary">LOC114342966</name>
</gene>
<feature type="compositionally biased region" description="Basic and acidic residues" evidence="1">
    <location>
        <begin position="51"/>
        <end position="73"/>
    </location>
</feature>
<dbReference type="RefSeq" id="XP_028149570.1">
    <property type="nucleotide sequence ID" value="XM_028293769.1"/>
</dbReference>
<evidence type="ECO:0000313" key="2">
    <source>
        <dbReference type="RefSeq" id="XP_028149570.1"/>
    </source>
</evidence>
<protein>
    <submittedName>
        <fullName evidence="2">Uncharacterized protein LOC114342966</fullName>
    </submittedName>
</protein>
<name>A0A6P7H0K4_DIAVI</name>
<reference evidence="2" key="1">
    <citation type="submission" date="2025-08" db="UniProtKB">
        <authorList>
            <consortium name="RefSeq"/>
        </authorList>
    </citation>
    <scope>IDENTIFICATION</scope>
    <source>
        <tissue evidence="2">Whole insect</tissue>
    </source>
</reference>
<sequence>MSQENSFRTILRCLLFRFVIRTTKEKSLQPTTSSSVDPVEFSQPESESESEITRESSSDSPKLDSKEVQPKKKRKLYDVKYKSNWTTEFKWLKNVEGKAYCGCCKKSLAGGRKHLERHENSEFHKINKNKIRGSQAINVALQNVPSQKLGQ</sequence>
<dbReference type="AlphaFoldDB" id="A0A6P7H0K4"/>
<accession>A0A6P7H0K4</accession>
<organism evidence="2">
    <name type="scientific">Diabrotica virgifera virgifera</name>
    <name type="common">western corn rootworm</name>
    <dbReference type="NCBI Taxonomy" id="50390"/>
    <lineage>
        <taxon>Eukaryota</taxon>
        <taxon>Metazoa</taxon>
        <taxon>Ecdysozoa</taxon>
        <taxon>Arthropoda</taxon>
        <taxon>Hexapoda</taxon>
        <taxon>Insecta</taxon>
        <taxon>Pterygota</taxon>
        <taxon>Neoptera</taxon>
        <taxon>Endopterygota</taxon>
        <taxon>Coleoptera</taxon>
        <taxon>Polyphaga</taxon>
        <taxon>Cucujiformia</taxon>
        <taxon>Chrysomeloidea</taxon>
        <taxon>Chrysomelidae</taxon>
        <taxon>Galerucinae</taxon>
        <taxon>Diabroticina</taxon>
        <taxon>Diabroticites</taxon>
        <taxon>Diabrotica</taxon>
    </lineage>
</organism>
<dbReference type="InParanoid" id="A0A6P7H0K4"/>
<feature type="region of interest" description="Disordered" evidence="1">
    <location>
        <begin position="27"/>
        <end position="73"/>
    </location>
</feature>
<proteinExistence type="predicted"/>